<organism evidence="1">
    <name type="scientific">Aegilops tauschii</name>
    <name type="common">Tausch's goatgrass</name>
    <name type="synonym">Aegilops squarrosa</name>
    <dbReference type="NCBI Taxonomy" id="37682"/>
    <lineage>
        <taxon>Eukaryota</taxon>
        <taxon>Viridiplantae</taxon>
        <taxon>Streptophyta</taxon>
        <taxon>Embryophyta</taxon>
        <taxon>Tracheophyta</taxon>
        <taxon>Spermatophyta</taxon>
        <taxon>Magnoliopsida</taxon>
        <taxon>Liliopsida</taxon>
        <taxon>Poales</taxon>
        <taxon>Poaceae</taxon>
        <taxon>BOP clade</taxon>
        <taxon>Pooideae</taxon>
        <taxon>Triticodae</taxon>
        <taxon>Triticeae</taxon>
        <taxon>Triticinae</taxon>
        <taxon>Aegilops</taxon>
    </lineage>
</organism>
<dbReference type="SUPFAM" id="SSF81383">
    <property type="entry name" value="F-box domain"/>
    <property type="match status" value="1"/>
</dbReference>
<reference evidence="1" key="1">
    <citation type="submission" date="2015-06" db="UniProtKB">
        <authorList>
            <consortium name="EnsemblPlants"/>
        </authorList>
    </citation>
    <scope>IDENTIFICATION</scope>
</reference>
<dbReference type="AlphaFoldDB" id="R7WFR1"/>
<name>R7WFR1_AEGTA</name>
<evidence type="ECO:0000313" key="1">
    <source>
        <dbReference type="EnsemblPlants" id="EMT19249"/>
    </source>
</evidence>
<dbReference type="PANTHER" id="PTHR31264:SF22">
    <property type="entry name" value="F-BOX DOMAIN-CONTAINING PROTEIN"/>
    <property type="match status" value="1"/>
</dbReference>
<proteinExistence type="predicted"/>
<evidence type="ECO:0008006" key="2">
    <source>
        <dbReference type="Google" id="ProtNLM"/>
    </source>
</evidence>
<protein>
    <recommendedName>
        <fullName evidence="2">F-box domain-containing protein</fullName>
    </recommendedName>
</protein>
<dbReference type="InterPro" id="IPR036047">
    <property type="entry name" value="F-box-like_dom_sf"/>
</dbReference>
<accession>R7WFR1</accession>
<dbReference type="PANTHER" id="PTHR31264">
    <property type="entry name" value="OS07G0554500 PROTEIN-RELATED"/>
    <property type="match status" value="1"/>
</dbReference>
<dbReference type="EnsemblPlants" id="EMT19249">
    <property type="protein sequence ID" value="EMT19249"/>
    <property type="gene ID" value="F775_20490"/>
</dbReference>
<sequence length="547" mass="61922">MAPTAPHLFDEILEEIFLRLPTPAGLARASTASPRFRRIIAERSFLRRFRALHPPPLLGLAIDKGGFHPAEEHHPSAPLARALADAADFSYSFVPKPDKAWLTPWYLRDVRDRRILLECSCRFDIDPVFTNLAVCDPLSRRYVLLPPIPEEMTVQQERLVEFAPMLVPIGEEEEETSFRVICTPRYKSKLVMFVFSSITGQWCIAASPSWSSLGIVEPPCNGLSHFNYVRGCFYWPALWKDKLLMLDTRLMEFSIVNILTGYHVQLINQPGQSVCMSTIVDGTEGALEMFTLVGSYSYATFHLYHTTQQNNGESPKEWQLKNVIALPPQCHYFAVGATERFLFLRCIRIAQWDDNAHGLLPEDNEFDLFSLDVKTSELKKGGEGLAEDSPNHVVGDNQFCLFGCKDERVKIQHMNTSRSSILTQQTPEYATDDSGTLRTGWDVNARRHQLPAAEEIWPAAITTHAKAARRGDVLFEGSEKEMITFRGHKRLRARVVATIRQNLAALINQFSVEYSKASGYPSHLRHLTKRVVSLKNLAIPVPLRDSQ</sequence>